<organism evidence="3 4">
    <name type="scientific">Clostridium sartagoforme</name>
    <dbReference type="NCBI Taxonomy" id="84031"/>
    <lineage>
        <taxon>Bacteria</taxon>
        <taxon>Bacillati</taxon>
        <taxon>Bacillota</taxon>
        <taxon>Clostridia</taxon>
        <taxon>Eubacteriales</taxon>
        <taxon>Clostridiaceae</taxon>
        <taxon>Clostridium</taxon>
    </lineage>
</organism>
<dbReference type="Gene3D" id="3.40.50.2020">
    <property type="match status" value="1"/>
</dbReference>
<comment type="similarity">
    <text evidence="1">Belongs to the ComF/GntX family.</text>
</comment>
<protein>
    <submittedName>
        <fullName evidence="3">ComF family protein</fullName>
    </submittedName>
</protein>
<dbReference type="EMBL" id="SRYR01000002">
    <property type="protein sequence ID" value="TGY42557.1"/>
    <property type="molecule type" value="Genomic_DNA"/>
</dbReference>
<dbReference type="PANTHER" id="PTHR47505">
    <property type="entry name" value="DNA UTILIZATION PROTEIN YHGH"/>
    <property type="match status" value="1"/>
</dbReference>
<dbReference type="OrthoDB" id="9779910at2"/>
<dbReference type="InterPro" id="IPR051910">
    <property type="entry name" value="ComF/GntX_DNA_util-trans"/>
</dbReference>
<evidence type="ECO:0000313" key="4">
    <source>
        <dbReference type="Proteomes" id="UP000306888"/>
    </source>
</evidence>
<evidence type="ECO:0000313" key="3">
    <source>
        <dbReference type="EMBL" id="TGY42557.1"/>
    </source>
</evidence>
<comment type="caution">
    <text evidence="3">The sequence shown here is derived from an EMBL/GenBank/DDBJ whole genome shotgun (WGS) entry which is preliminary data.</text>
</comment>
<accession>A0A4S2DK05</accession>
<gene>
    <name evidence="3" type="ORF">E5347_07005</name>
</gene>
<dbReference type="SUPFAM" id="SSF53271">
    <property type="entry name" value="PRTase-like"/>
    <property type="match status" value="1"/>
</dbReference>
<dbReference type="CDD" id="cd06223">
    <property type="entry name" value="PRTases_typeI"/>
    <property type="match status" value="1"/>
</dbReference>
<reference evidence="3 4" key="1">
    <citation type="submission" date="2019-04" db="EMBL/GenBank/DDBJ databases">
        <title>Microbes associate with the intestines of laboratory mice.</title>
        <authorList>
            <person name="Navarre W."/>
            <person name="Wong E."/>
            <person name="Huang K."/>
            <person name="Tropini C."/>
            <person name="Ng K."/>
            <person name="Yu B."/>
        </authorList>
    </citation>
    <scope>NUCLEOTIDE SEQUENCE [LARGE SCALE GENOMIC DNA]</scope>
    <source>
        <strain evidence="3 4">NM50_B9-20</strain>
    </source>
</reference>
<feature type="domain" description="Phosphoribosyltransferase" evidence="2">
    <location>
        <begin position="119"/>
        <end position="210"/>
    </location>
</feature>
<dbReference type="AlphaFoldDB" id="A0A4S2DK05"/>
<proteinExistence type="inferred from homology"/>
<keyword evidence="4" id="KW-1185">Reference proteome</keyword>
<dbReference type="PANTHER" id="PTHR47505:SF1">
    <property type="entry name" value="DNA UTILIZATION PROTEIN YHGH"/>
    <property type="match status" value="1"/>
</dbReference>
<dbReference type="Pfam" id="PF00156">
    <property type="entry name" value="Pribosyltran"/>
    <property type="match status" value="1"/>
</dbReference>
<dbReference type="InterPro" id="IPR000836">
    <property type="entry name" value="PRTase_dom"/>
</dbReference>
<dbReference type="InterPro" id="IPR029057">
    <property type="entry name" value="PRTase-like"/>
</dbReference>
<dbReference type="RefSeq" id="WP_136005890.1">
    <property type="nucleotide sequence ID" value="NZ_SRYR01000002.1"/>
</dbReference>
<evidence type="ECO:0000256" key="1">
    <source>
        <dbReference type="ARBA" id="ARBA00008007"/>
    </source>
</evidence>
<sequence>MGKGIIKLLNEIKEEILDIIYPPISKCIVCDAEFIGICPICNTSIKRCIRDGNIISYGYYKGALKKLLLEFKYKKNFTAGRVLADYIYKLIKENNIDAEAILFIPSSKKALKERGFNQCEFLAKEISRKLEIKIYRDIIKAKNIKEQKTLSKEDRMKNVKDAFKIRDRNNVKGKKIILLDDIVTTGATIFECEKILKEAGAASINILTVAKSFI</sequence>
<evidence type="ECO:0000259" key="2">
    <source>
        <dbReference type="Pfam" id="PF00156"/>
    </source>
</evidence>
<dbReference type="Proteomes" id="UP000306888">
    <property type="component" value="Unassembled WGS sequence"/>
</dbReference>
<name>A0A4S2DK05_9CLOT</name>